<dbReference type="AlphaFoldDB" id="A0A9P6GYT0"/>
<dbReference type="PANTHER" id="PTHR35450:SF2">
    <property type="entry name" value="REVERSE TRANSCRIPTASE DOMAIN-CONTAINING PROTEIN"/>
    <property type="match status" value="1"/>
</dbReference>
<name>A0A9P6GYT0_9MICR</name>
<dbReference type="PANTHER" id="PTHR35450">
    <property type="entry name" value="REVERSE TRANSCRIPTASE DOMAIN-CONTAINING PROTEIN"/>
    <property type="match status" value="1"/>
</dbReference>
<reference evidence="1 2" key="1">
    <citation type="journal article" date="2020" name="Genome Biol. Evol.">
        <title>Comparative genomics of strictly vertically transmitted, feminizing microsporidia endosymbionts of amphipod crustaceans.</title>
        <authorList>
            <person name="Cormier A."/>
            <person name="Chebbi M.A."/>
            <person name="Giraud I."/>
            <person name="Wattier R."/>
            <person name="Teixeira M."/>
            <person name="Gilbert C."/>
            <person name="Rigaud T."/>
            <person name="Cordaux R."/>
        </authorList>
    </citation>
    <scope>NUCLEOTIDE SEQUENCE [LARGE SCALE GENOMIC DNA]</scope>
    <source>
        <strain evidence="1 2">Ou3-Ou53</strain>
    </source>
</reference>
<protein>
    <recommendedName>
        <fullName evidence="3">Reverse transcriptase</fullName>
    </recommendedName>
</protein>
<proteinExistence type="predicted"/>
<keyword evidence="2" id="KW-1185">Reference proteome</keyword>
<dbReference type="OrthoDB" id="2191633at2759"/>
<dbReference type="EMBL" id="SBJO01000107">
    <property type="protein sequence ID" value="KAF9763050.1"/>
    <property type="molecule type" value="Genomic_DNA"/>
</dbReference>
<evidence type="ECO:0000313" key="1">
    <source>
        <dbReference type="EMBL" id="KAF9763050.1"/>
    </source>
</evidence>
<dbReference type="Proteomes" id="UP000740883">
    <property type="component" value="Unassembled WGS sequence"/>
</dbReference>
<sequence length="172" mass="20325">MLGTDYTRRHNEVLKCIPLLMCNKYGIKLTKKLRNHSVQQIVSNKYVEIRVDTFVKTDIKIKHNLPDLIVIDKCKKKILIVEFGITSGDNLQHVETEKMRKYDLIANELSQIYGFKISIIPYVLTWDGVVKKYHEIYRRRLEISDRIEAYIQSLVLKKTLERDLLTSEEKEN</sequence>
<organism evidence="1 2">
    <name type="scientific">Nosema granulosis</name>
    <dbReference type="NCBI Taxonomy" id="83296"/>
    <lineage>
        <taxon>Eukaryota</taxon>
        <taxon>Fungi</taxon>
        <taxon>Fungi incertae sedis</taxon>
        <taxon>Microsporidia</taxon>
        <taxon>Nosematidae</taxon>
        <taxon>Nosema</taxon>
    </lineage>
</organism>
<gene>
    <name evidence="1" type="ORF">NGRA_1553</name>
</gene>
<accession>A0A9P6GYT0</accession>
<comment type="caution">
    <text evidence="1">The sequence shown here is derived from an EMBL/GenBank/DDBJ whole genome shotgun (WGS) entry which is preliminary data.</text>
</comment>
<evidence type="ECO:0008006" key="3">
    <source>
        <dbReference type="Google" id="ProtNLM"/>
    </source>
</evidence>
<evidence type="ECO:0000313" key="2">
    <source>
        <dbReference type="Proteomes" id="UP000740883"/>
    </source>
</evidence>